<dbReference type="PROSITE" id="PS50234">
    <property type="entry name" value="VWFA"/>
    <property type="match status" value="1"/>
</dbReference>
<name>A0A409YD64_9AGAR</name>
<dbReference type="PANTHER" id="PTHR30521:SF4">
    <property type="entry name" value="DEFERROCHELATASE"/>
    <property type="match status" value="1"/>
</dbReference>
<evidence type="ECO:0000259" key="9">
    <source>
        <dbReference type="PROSITE" id="PS50234"/>
    </source>
</evidence>
<dbReference type="AlphaFoldDB" id="A0A409YD64"/>
<accession>A0A409YD64</accession>
<keyword evidence="6" id="KW-0408">Iron</keyword>
<dbReference type="GO" id="GO:0046872">
    <property type="term" value="F:metal ion binding"/>
    <property type="evidence" value="ECO:0007669"/>
    <property type="project" value="UniProtKB-KW"/>
</dbReference>
<sequence>MVSRLRRNVLPVVRPAAPVKGKLGETNLPDPANVQGDIYLRLPKTYEAFICFTITDVPAFKAALKTYKPTTSADVAKLLADINASRSTSQNGKSDLDVPLTQIAFSRLGMNVLGVTGNVGDDRFDTHNMLDDKVLLGDQGVWDPVFSTGGLHGVVIVCAKGKSTYDQAVQATKDLFKASIDVKGVVEGNVRPGTERGKEHFGFQDGISEPAPRGLVDPNPGQLQVDPGVLIMGYPGDPIYDNKKLPQRPAWTKDGSVMVLKKLEQDVEGFNTYVKKWAPFWKDFTPIPDQFPQHDDEPAFGEEYFAATIIGRWKSGCPLALSPFKDDPAYAADKTDKTNDFDYSIPGEYGPSALHCPFAAHARKTNPRNVDPFLNRSVAERAAIARAACPYGTEVNLFIFWTQWNPALKSLPSQKLQYSESTKNDLRGLLFVCYQSSLDNGFVTQTTKFMTNDFFPPTSLVPQRLLQDGITGSSEAPALQDPIVIDNKTATSGRQVIINAIDKSTSDTYTITGTVQKRDTSATAFTQEFFVTSRGGEYFFTPSVSTLEAWATSQNALDVVFLLDATGSQQPYIDEAKNSIQNVYDALIRAGTWDVNTIRFGVVAFRDYGDSDYVTKNLQLTNDMGSIVQFLDKIKAQDGGDVPEAQTDALNAALQMNWSDNSTKIVVLITDSPPHGTGEDDDKYPSGSPSGLDPISIVDTLASKAITLHVLACEPTLSEEVYTAHDFYAGMTRKTGGRLIPLKQASALPDVIIGLARETNSSEKLVQQVASDVAKQKGNSASQIAADLYPRLSAAGTKAENFNITNIYEDNKDGEKNAQTWFAARVLDNETRAKMVDVKGFRISSQYRTNGGDQPSRNSSYDLVSLAQVETAVHKALTRLG</sequence>
<keyword evidence="2" id="KW-0575">Peroxidase</keyword>
<evidence type="ECO:0000313" key="11">
    <source>
        <dbReference type="Proteomes" id="UP000284706"/>
    </source>
</evidence>
<reference evidence="10 11" key="1">
    <citation type="journal article" date="2018" name="Evol. Lett.">
        <title>Horizontal gene cluster transfer increased hallucinogenic mushroom diversity.</title>
        <authorList>
            <person name="Reynolds H.T."/>
            <person name="Vijayakumar V."/>
            <person name="Gluck-Thaler E."/>
            <person name="Korotkin H.B."/>
            <person name="Matheny P.B."/>
            <person name="Slot J.C."/>
        </authorList>
    </citation>
    <scope>NUCLEOTIDE SEQUENCE [LARGE SCALE GENOMIC DNA]</scope>
    <source>
        <strain evidence="10 11">SRW20</strain>
    </source>
</reference>
<proteinExistence type="inferred from homology"/>
<comment type="caution">
    <text evidence="10">The sequence shown here is derived from an EMBL/GenBank/DDBJ whole genome shotgun (WGS) entry which is preliminary data.</text>
</comment>
<dbReference type="PROSITE" id="PS51404">
    <property type="entry name" value="DYP_PEROXIDASE"/>
    <property type="match status" value="1"/>
</dbReference>
<evidence type="ECO:0000256" key="3">
    <source>
        <dbReference type="ARBA" id="ARBA00022617"/>
    </source>
</evidence>
<dbReference type="SUPFAM" id="SSF53300">
    <property type="entry name" value="vWA-like"/>
    <property type="match status" value="1"/>
</dbReference>
<evidence type="ECO:0000256" key="5">
    <source>
        <dbReference type="ARBA" id="ARBA00023002"/>
    </source>
</evidence>
<gene>
    <name evidence="10" type="ORF">CVT26_015518</name>
</gene>
<dbReference type="InterPro" id="IPR006314">
    <property type="entry name" value="Dyp_peroxidase"/>
</dbReference>
<keyword evidence="4" id="KW-0479">Metal-binding</keyword>
<dbReference type="STRING" id="231916.A0A409YD64"/>
<dbReference type="GO" id="GO:0004601">
    <property type="term" value="F:peroxidase activity"/>
    <property type="evidence" value="ECO:0007669"/>
    <property type="project" value="UniProtKB-KW"/>
</dbReference>
<evidence type="ECO:0000256" key="2">
    <source>
        <dbReference type="ARBA" id="ARBA00022559"/>
    </source>
</evidence>
<organism evidence="10 11">
    <name type="scientific">Gymnopilus dilepis</name>
    <dbReference type="NCBI Taxonomy" id="231916"/>
    <lineage>
        <taxon>Eukaryota</taxon>
        <taxon>Fungi</taxon>
        <taxon>Dikarya</taxon>
        <taxon>Basidiomycota</taxon>
        <taxon>Agaricomycotina</taxon>
        <taxon>Agaricomycetes</taxon>
        <taxon>Agaricomycetidae</taxon>
        <taxon>Agaricales</taxon>
        <taxon>Agaricineae</taxon>
        <taxon>Hymenogastraceae</taxon>
        <taxon>Gymnopilus</taxon>
    </lineage>
</organism>
<dbReference type="PANTHER" id="PTHR30521">
    <property type="entry name" value="DEFERROCHELATASE/PEROXIDASE"/>
    <property type="match status" value="1"/>
</dbReference>
<dbReference type="NCBIfam" id="TIGR01413">
    <property type="entry name" value="Dyp_perox_fam"/>
    <property type="match status" value="1"/>
</dbReference>
<dbReference type="Pfam" id="PF00092">
    <property type="entry name" value="VWA"/>
    <property type="match status" value="1"/>
</dbReference>
<feature type="domain" description="VWFA" evidence="9">
    <location>
        <begin position="558"/>
        <end position="755"/>
    </location>
</feature>
<dbReference type="InterPro" id="IPR036465">
    <property type="entry name" value="vWFA_dom_sf"/>
</dbReference>
<dbReference type="SMART" id="SM00327">
    <property type="entry name" value="VWA"/>
    <property type="match status" value="1"/>
</dbReference>
<dbReference type="SUPFAM" id="SSF54909">
    <property type="entry name" value="Dimeric alpha+beta barrel"/>
    <property type="match status" value="1"/>
</dbReference>
<evidence type="ECO:0000256" key="1">
    <source>
        <dbReference type="ARBA" id="ARBA00001970"/>
    </source>
</evidence>
<keyword evidence="3" id="KW-0349">Heme</keyword>
<evidence type="ECO:0000256" key="8">
    <source>
        <dbReference type="SAM" id="MobiDB-lite"/>
    </source>
</evidence>
<dbReference type="InterPro" id="IPR049509">
    <property type="entry name" value="DyP_N"/>
</dbReference>
<dbReference type="Gene3D" id="3.40.50.410">
    <property type="entry name" value="von Willebrand factor, type A domain"/>
    <property type="match status" value="1"/>
</dbReference>
<dbReference type="CDD" id="cd00198">
    <property type="entry name" value="vWFA"/>
    <property type="match status" value="1"/>
</dbReference>
<dbReference type="InParanoid" id="A0A409YD64"/>
<dbReference type="EMBL" id="NHYE01000978">
    <property type="protein sequence ID" value="PPR00908.1"/>
    <property type="molecule type" value="Genomic_DNA"/>
</dbReference>
<dbReference type="InterPro" id="IPR002035">
    <property type="entry name" value="VWF_A"/>
</dbReference>
<evidence type="ECO:0000256" key="6">
    <source>
        <dbReference type="ARBA" id="ARBA00023004"/>
    </source>
</evidence>
<evidence type="ECO:0000256" key="4">
    <source>
        <dbReference type="ARBA" id="ARBA00022723"/>
    </source>
</evidence>
<keyword evidence="5" id="KW-0560">Oxidoreductase</keyword>
<comment type="similarity">
    <text evidence="7">Belongs to the DyP-type peroxidase family.</text>
</comment>
<dbReference type="Proteomes" id="UP000284706">
    <property type="component" value="Unassembled WGS sequence"/>
</dbReference>
<protein>
    <recommendedName>
        <fullName evidence="9">VWFA domain-containing protein</fullName>
    </recommendedName>
</protein>
<dbReference type="OrthoDB" id="3207336at2759"/>
<evidence type="ECO:0000256" key="7">
    <source>
        <dbReference type="ARBA" id="ARBA00025737"/>
    </source>
</evidence>
<dbReference type="InterPro" id="IPR011008">
    <property type="entry name" value="Dimeric_a/b-barrel"/>
</dbReference>
<comment type="cofactor">
    <cofactor evidence="1">
        <name>heme b</name>
        <dbReference type="ChEBI" id="CHEBI:60344"/>
    </cofactor>
</comment>
<keyword evidence="11" id="KW-1185">Reference proteome</keyword>
<feature type="region of interest" description="Disordered" evidence="8">
    <location>
        <begin position="670"/>
        <end position="690"/>
    </location>
</feature>
<dbReference type="Pfam" id="PF21105">
    <property type="entry name" value="DyP_N"/>
    <property type="match status" value="1"/>
</dbReference>
<evidence type="ECO:0000313" key="10">
    <source>
        <dbReference type="EMBL" id="PPR00908.1"/>
    </source>
</evidence>
<dbReference type="GO" id="GO:0005829">
    <property type="term" value="C:cytosol"/>
    <property type="evidence" value="ECO:0007669"/>
    <property type="project" value="TreeGrafter"/>
</dbReference>
<dbReference type="GO" id="GO:0020037">
    <property type="term" value="F:heme binding"/>
    <property type="evidence" value="ECO:0007669"/>
    <property type="project" value="InterPro"/>
</dbReference>